<dbReference type="Proteomes" id="UP001164250">
    <property type="component" value="Chromosome 4"/>
</dbReference>
<comment type="caution">
    <text evidence="1">The sequence shown here is derived from an EMBL/GenBank/DDBJ whole genome shotgun (WGS) entry which is preliminary data.</text>
</comment>
<name>A0ACC1BKZ1_9ROSI</name>
<keyword evidence="2" id="KW-1185">Reference proteome</keyword>
<protein>
    <submittedName>
        <fullName evidence="1">Uncharacterized protein</fullName>
    </submittedName>
</protein>
<sequence>MEVLCDGDICLVGGVGVYNPGFWGMDSKQGKIYKIVFYLHSLSSVNISVSLASSDRLPTLAITNLIASACDVSNWTKMDTLLEAKETNLNARLQLKTSKQGVMWIDQFSAIALDTYKVVNREDACTGSLLAALGEVGFLIGLERNRFANVHKNPSGYLLLG</sequence>
<accession>A0ACC1BKZ1</accession>
<gene>
    <name evidence="1" type="ORF">Patl1_21069</name>
</gene>
<proteinExistence type="predicted"/>
<evidence type="ECO:0000313" key="2">
    <source>
        <dbReference type="Proteomes" id="UP001164250"/>
    </source>
</evidence>
<dbReference type="EMBL" id="CM047900">
    <property type="protein sequence ID" value="KAJ0099531.1"/>
    <property type="molecule type" value="Genomic_DNA"/>
</dbReference>
<reference evidence="2" key="1">
    <citation type="journal article" date="2023" name="G3 (Bethesda)">
        <title>Genome assembly and association tests identify interacting loci associated with vigor, precocity, and sex in interspecific pistachio rootstocks.</title>
        <authorList>
            <person name="Palmer W."/>
            <person name="Jacygrad E."/>
            <person name="Sagayaradj S."/>
            <person name="Cavanaugh K."/>
            <person name="Han R."/>
            <person name="Bertier L."/>
            <person name="Beede B."/>
            <person name="Kafkas S."/>
            <person name="Golino D."/>
            <person name="Preece J."/>
            <person name="Michelmore R."/>
        </authorList>
    </citation>
    <scope>NUCLEOTIDE SEQUENCE [LARGE SCALE GENOMIC DNA]</scope>
</reference>
<evidence type="ECO:0000313" key="1">
    <source>
        <dbReference type="EMBL" id="KAJ0099531.1"/>
    </source>
</evidence>
<organism evidence="1 2">
    <name type="scientific">Pistacia atlantica</name>
    <dbReference type="NCBI Taxonomy" id="434234"/>
    <lineage>
        <taxon>Eukaryota</taxon>
        <taxon>Viridiplantae</taxon>
        <taxon>Streptophyta</taxon>
        <taxon>Embryophyta</taxon>
        <taxon>Tracheophyta</taxon>
        <taxon>Spermatophyta</taxon>
        <taxon>Magnoliopsida</taxon>
        <taxon>eudicotyledons</taxon>
        <taxon>Gunneridae</taxon>
        <taxon>Pentapetalae</taxon>
        <taxon>rosids</taxon>
        <taxon>malvids</taxon>
        <taxon>Sapindales</taxon>
        <taxon>Anacardiaceae</taxon>
        <taxon>Pistacia</taxon>
    </lineage>
</organism>